<keyword evidence="3 5" id="KW-1133">Transmembrane helix</keyword>
<gene>
    <name evidence="6" type="ORF">SAMN06296058_2832</name>
</gene>
<dbReference type="GO" id="GO:0016020">
    <property type="term" value="C:membrane"/>
    <property type="evidence" value="ECO:0007669"/>
    <property type="project" value="UniProtKB-SubCell"/>
</dbReference>
<evidence type="ECO:0000313" key="6">
    <source>
        <dbReference type="EMBL" id="SKC77633.1"/>
    </source>
</evidence>
<organism evidence="6 7">
    <name type="scientific">Pseudoxanthomonas indica</name>
    <dbReference type="NCBI Taxonomy" id="428993"/>
    <lineage>
        <taxon>Bacteria</taxon>
        <taxon>Pseudomonadati</taxon>
        <taxon>Pseudomonadota</taxon>
        <taxon>Gammaproteobacteria</taxon>
        <taxon>Lysobacterales</taxon>
        <taxon>Lysobacteraceae</taxon>
        <taxon>Pseudoxanthomonas</taxon>
    </lineage>
</organism>
<dbReference type="AlphaFoldDB" id="A0A1T5LNS7"/>
<dbReference type="EMBL" id="FUZV01000002">
    <property type="protein sequence ID" value="SKC77633.1"/>
    <property type="molecule type" value="Genomic_DNA"/>
</dbReference>
<evidence type="ECO:0000256" key="3">
    <source>
        <dbReference type="ARBA" id="ARBA00022989"/>
    </source>
</evidence>
<name>A0A1T5LNS7_9GAMM</name>
<keyword evidence="4 5" id="KW-0472">Membrane</keyword>
<dbReference type="Proteomes" id="UP000190341">
    <property type="component" value="Unassembled WGS sequence"/>
</dbReference>
<dbReference type="SUPFAM" id="SSF161084">
    <property type="entry name" value="MAPEG domain-like"/>
    <property type="match status" value="1"/>
</dbReference>
<dbReference type="Pfam" id="PF01124">
    <property type="entry name" value="MAPEG"/>
    <property type="match status" value="1"/>
</dbReference>
<keyword evidence="2 5" id="KW-0812">Transmembrane</keyword>
<dbReference type="InterPro" id="IPR023352">
    <property type="entry name" value="MAPEG-like_dom_sf"/>
</dbReference>
<comment type="subcellular location">
    <subcellularLocation>
        <location evidence="1">Membrane</location>
    </subcellularLocation>
</comment>
<keyword evidence="7" id="KW-1185">Reference proteome</keyword>
<evidence type="ECO:0000256" key="2">
    <source>
        <dbReference type="ARBA" id="ARBA00022692"/>
    </source>
</evidence>
<dbReference type="RefSeq" id="WP_079725146.1">
    <property type="nucleotide sequence ID" value="NZ_BMCL01000001.1"/>
</dbReference>
<dbReference type="OrthoDB" id="513661at2"/>
<evidence type="ECO:0000256" key="4">
    <source>
        <dbReference type="ARBA" id="ARBA00023136"/>
    </source>
</evidence>
<evidence type="ECO:0000256" key="5">
    <source>
        <dbReference type="SAM" id="Phobius"/>
    </source>
</evidence>
<evidence type="ECO:0000313" key="7">
    <source>
        <dbReference type="Proteomes" id="UP000190341"/>
    </source>
</evidence>
<dbReference type="PANTHER" id="PTHR35371">
    <property type="entry name" value="INNER MEMBRANE PROTEIN"/>
    <property type="match status" value="1"/>
</dbReference>
<evidence type="ECO:0000256" key="1">
    <source>
        <dbReference type="ARBA" id="ARBA00004370"/>
    </source>
</evidence>
<dbReference type="InterPro" id="IPR001129">
    <property type="entry name" value="Membr-assoc_MAPEG"/>
</dbReference>
<dbReference type="PANTHER" id="PTHR35371:SF1">
    <property type="entry name" value="BLR7753 PROTEIN"/>
    <property type="match status" value="1"/>
</dbReference>
<protein>
    <submittedName>
        <fullName evidence="6">Uncharacterized conserved protein, MAPEG superfamily</fullName>
    </submittedName>
</protein>
<sequence length="130" mass="14254">MPVELKMLGWVVVLGLLQLMLAATLSTAQRGARWNASARDGEVRPLHGVAARMDRAWRNFMETFPFFAALALAVVVAERGSAGTALGAQLYFWSRVVYVPVYAAGIPYLRTLVWLVGMVGLLQMLWGLCG</sequence>
<accession>A0A1T5LNS7</accession>
<reference evidence="6 7" key="1">
    <citation type="submission" date="2017-02" db="EMBL/GenBank/DDBJ databases">
        <authorList>
            <person name="Peterson S.W."/>
        </authorList>
    </citation>
    <scope>NUCLEOTIDE SEQUENCE [LARGE SCALE GENOMIC DNA]</scope>
    <source>
        <strain evidence="6 7">P15</strain>
    </source>
</reference>
<dbReference type="Gene3D" id="1.20.120.550">
    <property type="entry name" value="Membrane associated eicosanoid/glutathione metabolism-like domain"/>
    <property type="match status" value="1"/>
</dbReference>
<feature type="transmembrane region" description="Helical" evidence="5">
    <location>
        <begin position="60"/>
        <end position="78"/>
    </location>
</feature>
<dbReference type="STRING" id="428993.SAMN06296058_2832"/>
<proteinExistence type="predicted"/>